<evidence type="ECO:0000259" key="4">
    <source>
        <dbReference type="SMART" id="SM00903"/>
    </source>
</evidence>
<gene>
    <name evidence="5" type="ORF">ENW96_01475</name>
</gene>
<comment type="caution">
    <text evidence="5">The sequence shown here is derived from an EMBL/GenBank/DDBJ whole genome shotgun (WGS) entry which is preliminary data.</text>
</comment>
<dbReference type="SMART" id="SM00903">
    <property type="entry name" value="Flavin_Reduct"/>
    <property type="match status" value="1"/>
</dbReference>
<dbReference type="PANTHER" id="PTHR43567:SF1">
    <property type="entry name" value="FLAVOREDOXIN"/>
    <property type="match status" value="1"/>
</dbReference>
<dbReference type="Pfam" id="PF01613">
    <property type="entry name" value="Flavin_Reduct"/>
    <property type="match status" value="1"/>
</dbReference>
<dbReference type="InterPro" id="IPR002563">
    <property type="entry name" value="Flavin_Rdtase-like_dom"/>
</dbReference>
<reference evidence="5" key="1">
    <citation type="journal article" date="2020" name="mSystems">
        <title>Genome- and Community-Level Interaction Insights into Carbon Utilization and Element Cycling Functions of Hydrothermarchaeota in Hydrothermal Sediment.</title>
        <authorList>
            <person name="Zhou Z."/>
            <person name="Liu Y."/>
            <person name="Xu W."/>
            <person name="Pan J."/>
            <person name="Luo Z.H."/>
            <person name="Li M."/>
        </authorList>
    </citation>
    <scope>NUCLEOTIDE SEQUENCE [LARGE SCALE GENOMIC DNA]</scope>
    <source>
        <strain evidence="5">SpSt-897</strain>
    </source>
</reference>
<organism evidence="5">
    <name type="scientific">Desulfobacca acetoxidans</name>
    <dbReference type="NCBI Taxonomy" id="60893"/>
    <lineage>
        <taxon>Bacteria</taxon>
        <taxon>Pseudomonadati</taxon>
        <taxon>Thermodesulfobacteriota</taxon>
        <taxon>Desulfobaccia</taxon>
        <taxon>Desulfobaccales</taxon>
        <taxon>Desulfobaccaceae</taxon>
        <taxon>Desulfobacca</taxon>
    </lineage>
</organism>
<dbReference type="InterPro" id="IPR012349">
    <property type="entry name" value="Split_barrel_FMN-bd"/>
</dbReference>
<keyword evidence="2" id="KW-0285">Flavoprotein</keyword>
<proteinExistence type="inferred from homology"/>
<dbReference type="EMBL" id="DTMF01000040">
    <property type="protein sequence ID" value="HGF33045.1"/>
    <property type="molecule type" value="Genomic_DNA"/>
</dbReference>
<dbReference type="Gene3D" id="2.30.110.10">
    <property type="entry name" value="Electron Transport, Fmn-binding Protein, Chain A"/>
    <property type="match status" value="1"/>
</dbReference>
<dbReference type="GO" id="GO:0010181">
    <property type="term" value="F:FMN binding"/>
    <property type="evidence" value="ECO:0007669"/>
    <property type="project" value="InterPro"/>
</dbReference>
<protein>
    <submittedName>
        <fullName evidence="5">Flavin reductase family protein</fullName>
    </submittedName>
</protein>
<comment type="cofactor">
    <cofactor evidence="1">
        <name>FMN</name>
        <dbReference type="ChEBI" id="CHEBI:58210"/>
    </cofactor>
</comment>
<dbReference type="GO" id="GO:0016646">
    <property type="term" value="F:oxidoreductase activity, acting on the CH-NH group of donors, NAD or NADP as acceptor"/>
    <property type="evidence" value="ECO:0007669"/>
    <property type="project" value="UniProtKB-ARBA"/>
</dbReference>
<evidence type="ECO:0000256" key="1">
    <source>
        <dbReference type="ARBA" id="ARBA00001917"/>
    </source>
</evidence>
<dbReference type="SUPFAM" id="SSF50475">
    <property type="entry name" value="FMN-binding split barrel"/>
    <property type="match status" value="1"/>
</dbReference>
<accession>A0A7C3Z0H8</accession>
<evidence type="ECO:0000313" key="5">
    <source>
        <dbReference type="EMBL" id="HGF33045.1"/>
    </source>
</evidence>
<sequence length="188" mass="20433">MKKSLGARTLAFPTPVWLVGTYDAEGRPNLMTAAWAAICCSKPPCVSVSLRKATYSYGNIVARQAFTINIPSEKHVKEADYVGIASGRDQDKFAKTKFTPVDSDLVDAPYAAECPLILECKLIHTLEIGLHTLFVGEIIDVKADPEVLGDKGLPDIEKVRPIVFGPEIRTYHGLGPYLGQAFAVGKDL</sequence>
<name>A0A7C3Z0H8_9BACT</name>
<evidence type="ECO:0000256" key="2">
    <source>
        <dbReference type="ARBA" id="ARBA00022630"/>
    </source>
</evidence>
<comment type="similarity">
    <text evidence="3">Belongs to the flavoredoxin family.</text>
</comment>
<dbReference type="PANTHER" id="PTHR43567">
    <property type="entry name" value="FLAVOREDOXIN-RELATED-RELATED"/>
    <property type="match status" value="1"/>
</dbReference>
<dbReference type="InterPro" id="IPR052174">
    <property type="entry name" value="Flavoredoxin"/>
</dbReference>
<dbReference type="AlphaFoldDB" id="A0A7C3Z0H8"/>
<feature type="domain" description="Flavin reductase like" evidence="4">
    <location>
        <begin position="9"/>
        <end position="164"/>
    </location>
</feature>
<evidence type="ECO:0000256" key="3">
    <source>
        <dbReference type="ARBA" id="ARBA00038054"/>
    </source>
</evidence>